<keyword evidence="12" id="KW-1185">Reference proteome</keyword>
<evidence type="ECO:0000256" key="2">
    <source>
        <dbReference type="ARBA" id="ARBA00022490"/>
    </source>
</evidence>
<evidence type="ECO:0000256" key="7">
    <source>
        <dbReference type="ARBA" id="ARBA00022884"/>
    </source>
</evidence>
<name>A0ABD1JA68_9TELE</name>
<gene>
    <name evidence="11" type="ORF">ACEWY4_021399</name>
</gene>
<feature type="region of interest" description="Disordered" evidence="9">
    <location>
        <begin position="63"/>
        <end position="88"/>
    </location>
</feature>
<protein>
    <recommendedName>
        <fullName evidence="10">Nanos-type domain-containing protein</fullName>
    </recommendedName>
</protein>
<evidence type="ECO:0000256" key="4">
    <source>
        <dbReference type="ARBA" id="ARBA00022771"/>
    </source>
</evidence>
<keyword evidence="7 8" id="KW-0694">RNA-binding</keyword>
<organism evidence="11 12">
    <name type="scientific">Coilia grayii</name>
    <name type="common">Gray's grenadier anchovy</name>
    <dbReference type="NCBI Taxonomy" id="363190"/>
    <lineage>
        <taxon>Eukaryota</taxon>
        <taxon>Metazoa</taxon>
        <taxon>Chordata</taxon>
        <taxon>Craniata</taxon>
        <taxon>Vertebrata</taxon>
        <taxon>Euteleostomi</taxon>
        <taxon>Actinopterygii</taxon>
        <taxon>Neopterygii</taxon>
        <taxon>Teleostei</taxon>
        <taxon>Clupei</taxon>
        <taxon>Clupeiformes</taxon>
        <taxon>Clupeoidei</taxon>
        <taxon>Engraulidae</taxon>
        <taxon>Coilinae</taxon>
        <taxon>Coilia</taxon>
    </lineage>
</organism>
<accession>A0ABD1JA68</accession>
<dbReference type="GO" id="GO:0006417">
    <property type="term" value="P:regulation of translation"/>
    <property type="evidence" value="ECO:0007669"/>
    <property type="project" value="UniProtKB-UniRule"/>
</dbReference>
<evidence type="ECO:0000256" key="9">
    <source>
        <dbReference type="SAM" id="MobiDB-lite"/>
    </source>
</evidence>
<dbReference type="GO" id="GO:0005737">
    <property type="term" value="C:cytoplasm"/>
    <property type="evidence" value="ECO:0007669"/>
    <property type="project" value="UniProtKB-SubCell"/>
</dbReference>
<dbReference type="EMBL" id="JBHFQA010000018">
    <property type="protein sequence ID" value="KAL2083626.1"/>
    <property type="molecule type" value="Genomic_DNA"/>
</dbReference>
<dbReference type="AlphaFoldDB" id="A0ABD1JA68"/>
<dbReference type="GO" id="GO:0003723">
    <property type="term" value="F:RNA binding"/>
    <property type="evidence" value="ECO:0007669"/>
    <property type="project" value="UniProtKB-UniRule"/>
</dbReference>
<dbReference type="InterPro" id="IPR008705">
    <property type="entry name" value="Nanos/Xcar2"/>
</dbReference>
<comment type="caution">
    <text evidence="11">The sequence shown here is derived from an EMBL/GenBank/DDBJ whole genome shotgun (WGS) entry which is preliminary data.</text>
</comment>
<evidence type="ECO:0000256" key="1">
    <source>
        <dbReference type="ARBA" id="ARBA00004496"/>
    </source>
</evidence>
<evidence type="ECO:0000256" key="8">
    <source>
        <dbReference type="PROSITE-ProRule" id="PRU00855"/>
    </source>
</evidence>
<dbReference type="InterPro" id="IPR024161">
    <property type="entry name" value="Znf_nanos-typ"/>
</dbReference>
<dbReference type="Proteomes" id="UP001591681">
    <property type="component" value="Unassembled WGS sequence"/>
</dbReference>
<evidence type="ECO:0000313" key="12">
    <source>
        <dbReference type="Proteomes" id="UP001591681"/>
    </source>
</evidence>
<keyword evidence="6 8" id="KW-0810">Translation regulation</keyword>
<dbReference type="InterPro" id="IPR038129">
    <property type="entry name" value="Nanos_sf"/>
</dbReference>
<comment type="similarity">
    <text evidence="8">Belongs to the nanos family.</text>
</comment>
<keyword evidence="2" id="KW-0963">Cytoplasm</keyword>
<evidence type="ECO:0000259" key="10">
    <source>
        <dbReference type="PROSITE" id="PS51522"/>
    </source>
</evidence>
<keyword evidence="5" id="KW-0862">Zinc</keyword>
<feature type="compositionally biased region" description="Low complexity" evidence="9">
    <location>
        <begin position="77"/>
        <end position="86"/>
    </location>
</feature>
<dbReference type="GO" id="GO:0008270">
    <property type="term" value="F:zinc ion binding"/>
    <property type="evidence" value="ECO:0007669"/>
    <property type="project" value="UniProtKB-KW"/>
</dbReference>
<evidence type="ECO:0000256" key="5">
    <source>
        <dbReference type="ARBA" id="ARBA00022833"/>
    </source>
</evidence>
<reference evidence="11 12" key="1">
    <citation type="submission" date="2024-09" db="EMBL/GenBank/DDBJ databases">
        <title>A chromosome-level genome assembly of Gray's grenadier anchovy, Coilia grayii.</title>
        <authorList>
            <person name="Fu Z."/>
        </authorList>
    </citation>
    <scope>NUCLEOTIDE SEQUENCE [LARGE SCALE GENOMIC DNA]</scope>
    <source>
        <strain evidence="11">G4</strain>
        <tissue evidence="11">Muscle</tissue>
    </source>
</reference>
<keyword evidence="3" id="KW-0479">Metal-binding</keyword>
<keyword evidence="4 8" id="KW-0863">Zinc-finger</keyword>
<evidence type="ECO:0000256" key="3">
    <source>
        <dbReference type="ARBA" id="ARBA00022723"/>
    </source>
</evidence>
<comment type="subcellular location">
    <subcellularLocation>
        <location evidence="1">Cytoplasm</location>
    </subcellularLocation>
</comment>
<dbReference type="Pfam" id="PF05741">
    <property type="entry name" value="zf-nanos"/>
    <property type="match status" value="1"/>
</dbReference>
<evidence type="ECO:0000313" key="11">
    <source>
        <dbReference type="EMBL" id="KAL2083626.1"/>
    </source>
</evidence>
<evidence type="ECO:0000256" key="6">
    <source>
        <dbReference type="ARBA" id="ARBA00022845"/>
    </source>
</evidence>
<feature type="compositionally biased region" description="Polar residues" evidence="9">
    <location>
        <begin position="63"/>
        <end position="76"/>
    </location>
</feature>
<dbReference type="Gene3D" id="4.10.60.30">
    <property type="entry name" value="Nanos, RNA-binding domain"/>
    <property type="match status" value="1"/>
</dbReference>
<proteinExistence type="inferred from homology"/>
<dbReference type="PANTHER" id="PTHR12887">
    <property type="entry name" value="NANOS PROTEIN"/>
    <property type="match status" value="1"/>
</dbReference>
<feature type="domain" description="Nanos-type" evidence="10">
    <location>
        <begin position="91"/>
        <end position="145"/>
    </location>
</feature>
<dbReference type="PROSITE" id="PS51522">
    <property type="entry name" value="ZF_NANOS"/>
    <property type="match status" value="1"/>
</dbReference>
<sequence length="148" mass="16571">MPRQPLTDMAEEFPLNGHFNMWRDYLQLGAVVEYLGQGGLHKVKAQDFEQRLPAVHTQQLHIQPAPSSNGQKRITTSSSGSSICNRSSRDGCGFCRQNGETADIYLSHKLKARDGKVLCPILRSYVCPTCKSTGDKAHTRRYCPYANE</sequence>